<dbReference type="PIRSF" id="PIRSF000972">
    <property type="entry name" value="Arylsulf_plant"/>
    <property type="match status" value="1"/>
</dbReference>
<evidence type="ECO:0000256" key="7">
    <source>
        <dbReference type="SAM" id="SignalP"/>
    </source>
</evidence>
<protein>
    <recommendedName>
        <fullName evidence="5">Arylsulfatase</fullName>
        <shortName evidence="5">AS</shortName>
        <ecNumber evidence="5">3.1.6.1</ecNumber>
    </recommendedName>
    <alternativeName>
        <fullName evidence="5">Aryl-sulfate sulphohydrolase</fullName>
    </alternativeName>
</protein>
<dbReference type="Pfam" id="PF00884">
    <property type="entry name" value="Sulfatase"/>
    <property type="match status" value="1"/>
</dbReference>
<evidence type="ECO:0000256" key="6">
    <source>
        <dbReference type="PIRSR" id="PIRSR000972-50"/>
    </source>
</evidence>
<evidence type="ECO:0000313" key="10">
    <source>
        <dbReference type="EMBL" id="VIO53371.1"/>
    </source>
</evidence>
<dbReference type="PROSITE" id="PS00523">
    <property type="entry name" value="SULFATASE_1"/>
    <property type="match status" value="1"/>
</dbReference>
<comment type="PTM">
    <text evidence="6">The conversion to 3-oxoalanine (also known as C-formylglycine, FGly), of a serine or cysteine residue in prokaryotes and of a cysteine residue in eukaryotes, is critical for catalytic activity.</text>
</comment>
<dbReference type="EC" id="3.1.6.1" evidence="5"/>
<dbReference type="PANTHER" id="PTHR43108:SF8">
    <property type="entry name" value="SD21168P"/>
    <property type="match status" value="1"/>
</dbReference>
<proteinExistence type="inferred from homology"/>
<evidence type="ECO:0000256" key="5">
    <source>
        <dbReference type="PIRNR" id="PIRNR000972"/>
    </source>
</evidence>
<dbReference type="CDD" id="cd16147">
    <property type="entry name" value="G6S"/>
    <property type="match status" value="1"/>
</dbReference>
<dbReference type="EMBL" id="CAAKMV010000055">
    <property type="protein sequence ID" value="VIO53371.1"/>
    <property type="molecule type" value="Genomic_DNA"/>
</dbReference>
<feature type="signal peptide" evidence="7">
    <location>
        <begin position="1"/>
        <end position="22"/>
    </location>
</feature>
<gene>
    <name evidence="10" type="ORF">FUG_LOCUS72968</name>
    <name evidence="9" type="ORF">MDCFG202_LOCUS518606</name>
</gene>
<keyword evidence="2 7" id="KW-0732">Signal</keyword>
<dbReference type="InterPro" id="IPR024607">
    <property type="entry name" value="Sulfatase_CS"/>
</dbReference>
<evidence type="ECO:0000259" key="8">
    <source>
        <dbReference type="Pfam" id="PF00884"/>
    </source>
</evidence>
<dbReference type="Proteomes" id="UP000746612">
    <property type="component" value="Unassembled WGS sequence"/>
</dbReference>
<reference evidence="10" key="1">
    <citation type="submission" date="2019-04" db="EMBL/GenBank/DDBJ databases">
        <authorList>
            <person name="Melise S."/>
            <person name="Noan J."/>
            <person name="Okalmin O."/>
        </authorList>
    </citation>
    <scope>NUCLEOTIDE SEQUENCE</scope>
    <source>
        <strain evidence="10">FN9</strain>
    </source>
</reference>
<dbReference type="GO" id="GO:0005539">
    <property type="term" value="F:glycosaminoglycan binding"/>
    <property type="evidence" value="ECO:0007669"/>
    <property type="project" value="TreeGrafter"/>
</dbReference>
<comment type="similarity">
    <text evidence="1 5">Belongs to the sulfatase family.</text>
</comment>
<evidence type="ECO:0000256" key="1">
    <source>
        <dbReference type="ARBA" id="ARBA00008779"/>
    </source>
</evidence>
<dbReference type="GO" id="GO:0008449">
    <property type="term" value="F:N-acetylglucosamine-6-sulfatase activity"/>
    <property type="evidence" value="ECO:0007669"/>
    <property type="project" value="TreeGrafter"/>
</dbReference>
<name>A0A4E9DA49_GIBZA</name>
<feature type="chain" id="PRO_5041126860" description="Arylsulfatase" evidence="7">
    <location>
        <begin position="23"/>
        <end position="615"/>
    </location>
</feature>
<keyword evidence="4" id="KW-0325">Glycoprotein</keyword>
<comment type="catalytic activity">
    <reaction evidence="5">
        <text>an aryl sulfate + H2O = a phenol + sulfate + H(+)</text>
        <dbReference type="Rhea" id="RHEA:17261"/>
        <dbReference type="ChEBI" id="CHEBI:15377"/>
        <dbReference type="ChEBI" id="CHEBI:15378"/>
        <dbReference type="ChEBI" id="CHEBI:16189"/>
        <dbReference type="ChEBI" id="CHEBI:33853"/>
        <dbReference type="ChEBI" id="CHEBI:140317"/>
        <dbReference type="EC" id="3.1.6.1"/>
    </reaction>
</comment>
<keyword evidence="3 5" id="KW-0378">Hydrolase</keyword>
<evidence type="ECO:0000256" key="2">
    <source>
        <dbReference type="ARBA" id="ARBA00022729"/>
    </source>
</evidence>
<dbReference type="Gene3D" id="3.40.720.10">
    <property type="entry name" value="Alkaline Phosphatase, subunit A"/>
    <property type="match status" value="1"/>
</dbReference>
<evidence type="ECO:0000256" key="3">
    <source>
        <dbReference type="ARBA" id="ARBA00022801"/>
    </source>
</evidence>
<accession>A0A4E9DA49</accession>
<dbReference type="FunFam" id="3.40.720.10:FF:000051">
    <property type="entry name" value="Arylsulfatase"/>
    <property type="match status" value="1"/>
</dbReference>
<dbReference type="PANTHER" id="PTHR43108">
    <property type="entry name" value="N-ACETYLGLUCOSAMINE-6-SULFATASE FAMILY MEMBER"/>
    <property type="match status" value="1"/>
</dbReference>
<organism evidence="10">
    <name type="scientific">Gibberella zeae</name>
    <name type="common">Wheat head blight fungus</name>
    <name type="synonym">Fusarium graminearum</name>
    <dbReference type="NCBI Taxonomy" id="5518"/>
    <lineage>
        <taxon>Eukaryota</taxon>
        <taxon>Fungi</taxon>
        <taxon>Dikarya</taxon>
        <taxon>Ascomycota</taxon>
        <taxon>Pezizomycotina</taxon>
        <taxon>Sordariomycetes</taxon>
        <taxon>Hypocreomycetidae</taxon>
        <taxon>Hypocreales</taxon>
        <taxon>Nectriaceae</taxon>
        <taxon>Fusarium</taxon>
    </lineage>
</organism>
<evidence type="ECO:0000256" key="4">
    <source>
        <dbReference type="ARBA" id="ARBA00023180"/>
    </source>
</evidence>
<dbReference type="EMBL" id="CAJPIJ010000184">
    <property type="protein sequence ID" value="CAG2006223.1"/>
    <property type="molecule type" value="Genomic_DNA"/>
</dbReference>
<dbReference type="GO" id="GO:0018958">
    <property type="term" value="P:phenol-containing compound metabolic process"/>
    <property type="evidence" value="ECO:0007669"/>
    <property type="project" value="InterPro"/>
</dbReference>
<dbReference type="SUPFAM" id="SSF53649">
    <property type="entry name" value="Alkaline phosphatase-like"/>
    <property type="match status" value="1"/>
</dbReference>
<dbReference type="InterPro" id="IPR017850">
    <property type="entry name" value="Alkaline_phosphatase_core_sf"/>
</dbReference>
<feature type="modified residue" description="3-oxoalanine (Cys)" evidence="6">
    <location>
        <position position="86"/>
    </location>
</feature>
<evidence type="ECO:0000313" key="9">
    <source>
        <dbReference type="EMBL" id="CAG2006223.1"/>
    </source>
</evidence>
<dbReference type="AlphaFoldDB" id="A0A4E9DA49"/>
<reference evidence="9" key="2">
    <citation type="submission" date="2021-03" db="EMBL/GenBank/DDBJ databases">
        <authorList>
            <person name="Alouane T."/>
            <person name="Langin T."/>
            <person name="Bonhomme L."/>
        </authorList>
    </citation>
    <scope>NUCLEOTIDE SEQUENCE</scope>
    <source>
        <strain evidence="9">MDC_Fg202</strain>
    </source>
</reference>
<dbReference type="InterPro" id="IPR012083">
    <property type="entry name" value="Arylsulfatase"/>
</dbReference>
<feature type="domain" description="Sulfatase N-terminal" evidence="8">
    <location>
        <begin position="42"/>
        <end position="400"/>
    </location>
</feature>
<dbReference type="GO" id="GO:0004065">
    <property type="term" value="F:arylsulfatase activity"/>
    <property type="evidence" value="ECO:0007669"/>
    <property type="project" value="UniProtKB-UniRule"/>
</dbReference>
<sequence length="615" mass="68601">MRSSNWINPILLASSLSAQCMGAVVSNDQKALINDTAHGKKKNIVFILTDDQDSVLDSVSYMPKLKENIIDKGASFINHFTTTAICCPARVSLWTGKQPHSTNVTDVSPPYDIVIERGKSDRTGGYPKFVSQGLNENYLPVWLREAGYKTYYTGKLFNSHTVNNYNSPYPAGWTGTNFLLDPGTYDYLNPIYQHNQEAPVYHKGEHTSDLIAKYAHDLLKEAIDSNNPFFVAIAPIAPHSDISVDRVAGSGMTIPIPAERHSHLFEGVKVPRTENFNPDSPSGVSWIKELKQFNESSVSHLDNYYRARLQALQGVDEIVEQVTQQLEDAGLLDDTYIIYSSDNGYHLGQHRLPPGKECGFEEDIRVPLFIRGPGISSGAVEKTVTTHIDLAPTILKLAGVELRHDFDGTPIPVLDYEEGKRHEHVAVEFWGVAIAEGGFGGFGTYGPKDSVAITNLIVLDGKGLLQVHNNTYKGVRIVHEDYDLYYSAWCNNAHELYDVKTDPGQLNNLFPLDSKATADKEFLGTTVQQVINRLDALMLVLKSCKGNTCIEPWKTIHPDGKVANLKGALTGKFDSFYEEQVKVRFDRCEEGYLVDAEGPQVGYEYREGLEWHHWT</sequence>
<dbReference type="InterPro" id="IPR000917">
    <property type="entry name" value="Sulfatase_N"/>
</dbReference>